<dbReference type="SUPFAM" id="SSF55874">
    <property type="entry name" value="ATPase domain of HSP90 chaperone/DNA topoisomerase II/histidine kinase"/>
    <property type="match status" value="1"/>
</dbReference>
<dbReference type="CDD" id="cd00082">
    <property type="entry name" value="HisKA"/>
    <property type="match status" value="1"/>
</dbReference>
<evidence type="ECO:0000256" key="11">
    <source>
        <dbReference type="ARBA" id="ARBA00035305"/>
    </source>
</evidence>
<keyword evidence="16" id="KW-1185">Reference proteome</keyword>
<evidence type="ECO:0000256" key="8">
    <source>
        <dbReference type="ARBA" id="ARBA00022989"/>
    </source>
</evidence>
<dbReference type="SMART" id="SM00304">
    <property type="entry name" value="HAMP"/>
    <property type="match status" value="1"/>
</dbReference>
<evidence type="ECO:0000256" key="5">
    <source>
        <dbReference type="ARBA" id="ARBA00022679"/>
    </source>
</evidence>
<dbReference type="Pfam" id="PF02518">
    <property type="entry name" value="HATPase_c"/>
    <property type="match status" value="1"/>
</dbReference>
<evidence type="ECO:0000256" key="7">
    <source>
        <dbReference type="ARBA" id="ARBA00022777"/>
    </source>
</evidence>
<evidence type="ECO:0000256" key="3">
    <source>
        <dbReference type="ARBA" id="ARBA00012438"/>
    </source>
</evidence>
<evidence type="ECO:0000256" key="1">
    <source>
        <dbReference type="ARBA" id="ARBA00000085"/>
    </source>
</evidence>
<feature type="transmembrane region" description="Helical" evidence="12">
    <location>
        <begin position="31"/>
        <end position="54"/>
    </location>
</feature>
<dbReference type="EC" id="2.7.13.3" evidence="3"/>
<proteinExistence type="predicted"/>
<name>A0ABV8TYM9_9ACTN</name>
<keyword evidence="4" id="KW-0597">Phosphoprotein</keyword>
<dbReference type="EMBL" id="JBHSDK010000015">
    <property type="protein sequence ID" value="MFC4335926.1"/>
    <property type="molecule type" value="Genomic_DNA"/>
</dbReference>
<dbReference type="InterPro" id="IPR003660">
    <property type="entry name" value="HAMP_dom"/>
</dbReference>
<keyword evidence="9" id="KW-0902">Two-component regulatory system</keyword>
<feature type="transmembrane region" description="Helical" evidence="12">
    <location>
        <begin position="198"/>
        <end position="222"/>
    </location>
</feature>
<keyword evidence="5" id="KW-0808">Transferase</keyword>
<dbReference type="PANTHER" id="PTHR45436:SF5">
    <property type="entry name" value="SENSOR HISTIDINE KINASE TRCS"/>
    <property type="match status" value="1"/>
</dbReference>
<dbReference type="CDD" id="cd00075">
    <property type="entry name" value="HATPase"/>
    <property type="match status" value="1"/>
</dbReference>
<dbReference type="InterPro" id="IPR036097">
    <property type="entry name" value="HisK_dim/P_sf"/>
</dbReference>
<comment type="subcellular location">
    <subcellularLocation>
        <location evidence="2">Cell membrane</location>
    </subcellularLocation>
</comment>
<evidence type="ECO:0000256" key="4">
    <source>
        <dbReference type="ARBA" id="ARBA00022553"/>
    </source>
</evidence>
<keyword evidence="10 12" id="KW-0472">Membrane</keyword>
<sequence length="522" mass="56206">MESTAARLAGRLRRFARPVVDRFRSSLQLRVVAATLAASAVLVIIFGFVVAATVTNGLLGDQKEVAVVDAQEARDFLAPQLRPYTSPSEPAFDNAFPVMLNQLADDQNMAAVYTLQIDGGKAAASNPGGTVIAPSPELAAEVENGATATQYTSLDLGDHGEEPYLAVGVPIDQAVDYQLYVFYPLQAQAEAVNLLRTALVVAGGTLVLLLGIVAGLVTRLVVNPVREAAQTAQRLAAGLLHERMEVRGTDDLARLAGSFNLMAETLQTQIRRLETMSVMQRRFTSDVSHELRTPLSTIRMAADMLYDSREEFDEPTGRSIELLGNELDRFESLLTELLEISRFDSGFAQLDTEAVDVQPIVEDVMAGFAALAEDSDVTLSFDAPEHHIVAEIDVPRVTRVVRNLIGNAIDHSPGEPVEVIVRDSDTAVSIGVRDHGIGLKPGEAERVFDRFWRADPSRNRKTGGTGLGLAISLEDAKLHNGTLRAVGEPGKGSLFVLTLPLQKGNRAANSPLPLDLEGDQSA</sequence>
<dbReference type="Gene3D" id="3.30.565.10">
    <property type="entry name" value="Histidine kinase-like ATPase, C-terminal domain"/>
    <property type="match status" value="1"/>
</dbReference>
<dbReference type="InterPro" id="IPR036890">
    <property type="entry name" value="HATPase_C_sf"/>
</dbReference>
<dbReference type="InterPro" id="IPR003661">
    <property type="entry name" value="HisK_dim/P_dom"/>
</dbReference>
<gene>
    <name evidence="15" type="primary">mtrB</name>
    <name evidence="15" type="ORF">ACFPET_12000</name>
</gene>
<reference evidence="16" key="1">
    <citation type="journal article" date="2019" name="Int. J. Syst. Evol. Microbiol.">
        <title>The Global Catalogue of Microorganisms (GCM) 10K type strain sequencing project: providing services to taxonomists for standard genome sequencing and annotation.</title>
        <authorList>
            <consortium name="The Broad Institute Genomics Platform"/>
            <consortium name="The Broad Institute Genome Sequencing Center for Infectious Disease"/>
            <person name="Wu L."/>
            <person name="Ma J."/>
        </authorList>
    </citation>
    <scope>NUCLEOTIDE SEQUENCE [LARGE SCALE GENOMIC DNA]</scope>
    <source>
        <strain evidence="16">IBRC-M 10908</strain>
    </source>
</reference>
<evidence type="ECO:0000256" key="9">
    <source>
        <dbReference type="ARBA" id="ARBA00023012"/>
    </source>
</evidence>
<evidence type="ECO:0000313" key="15">
    <source>
        <dbReference type="EMBL" id="MFC4335926.1"/>
    </source>
</evidence>
<evidence type="ECO:0000256" key="12">
    <source>
        <dbReference type="SAM" id="Phobius"/>
    </source>
</evidence>
<protein>
    <recommendedName>
        <fullName evidence="11">Sensor histidine kinase MtrB</fullName>
        <ecNumber evidence="3">2.7.13.3</ecNumber>
    </recommendedName>
</protein>
<organism evidence="15 16">
    <name type="scientific">Salininema proteolyticum</name>
    <dbReference type="NCBI Taxonomy" id="1607685"/>
    <lineage>
        <taxon>Bacteria</taxon>
        <taxon>Bacillati</taxon>
        <taxon>Actinomycetota</taxon>
        <taxon>Actinomycetes</taxon>
        <taxon>Glycomycetales</taxon>
        <taxon>Glycomycetaceae</taxon>
        <taxon>Salininema</taxon>
    </lineage>
</organism>
<accession>A0ABV8TYM9</accession>
<feature type="domain" description="Histidine kinase" evidence="13">
    <location>
        <begin position="286"/>
        <end position="503"/>
    </location>
</feature>
<dbReference type="SMART" id="SM00387">
    <property type="entry name" value="HATPase_c"/>
    <property type="match status" value="1"/>
</dbReference>
<dbReference type="PANTHER" id="PTHR45436">
    <property type="entry name" value="SENSOR HISTIDINE KINASE YKOH"/>
    <property type="match status" value="1"/>
</dbReference>
<dbReference type="GO" id="GO:0016301">
    <property type="term" value="F:kinase activity"/>
    <property type="evidence" value="ECO:0007669"/>
    <property type="project" value="UniProtKB-KW"/>
</dbReference>
<feature type="domain" description="HAMP" evidence="14">
    <location>
        <begin position="219"/>
        <end position="271"/>
    </location>
</feature>
<dbReference type="InterPro" id="IPR004358">
    <property type="entry name" value="Sig_transdc_His_kin-like_C"/>
</dbReference>
<dbReference type="InterPro" id="IPR005467">
    <property type="entry name" value="His_kinase_dom"/>
</dbReference>
<evidence type="ECO:0000259" key="14">
    <source>
        <dbReference type="PROSITE" id="PS50885"/>
    </source>
</evidence>
<dbReference type="SUPFAM" id="SSF47384">
    <property type="entry name" value="Homodimeric domain of signal transducing histidine kinase"/>
    <property type="match status" value="1"/>
</dbReference>
<dbReference type="InterPro" id="IPR050428">
    <property type="entry name" value="TCS_sensor_his_kinase"/>
</dbReference>
<dbReference type="CDD" id="cd06225">
    <property type="entry name" value="HAMP"/>
    <property type="match status" value="1"/>
</dbReference>
<dbReference type="PRINTS" id="PR00344">
    <property type="entry name" value="BCTRLSENSOR"/>
</dbReference>
<evidence type="ECO:0000313" key="16">
    <source>
        <dbReference type="Proteomes" id="UP001595823"/>
    </source>
</evidence>
<dbReference type="RefSeq" id="WP_380621267.1">
    <property type="nucleotide sequence ID" value="NZ_JBHSDK010000015.1"/>
</dbReference>
<dbReference type="Pfam" id="PF00512">
    <property type="entry name" value="HisKA"/>
    <property type="match status" value="1"/>
</dbReference>
<dbReference type="Proteomes" id="UP001595823">
    <property type="component" value="Unassembled WGS sequence"/>
</dbReference>
<dbReference type="SMART" id="SM00388">
    <property type="entry name" value="HisKA"/>
    <property type="match status" value="1"/>
</dbReference>
<dbReference type="Pfam" id="PF00672">
    <property type="entry name" value="HAMP"/>
    <property type="match status" value="1"/>
</dbReference>
<evidence type="ECO:0000259" key="13">
    <source>
        <dbReference type="PROSITE" id="PS50109"/>
    </source>
</evidence>
<comment type="catalytic activity">
    <reaction evidence="1">
        <text>ATP + protein L-histidine = ADP + protein N-phospho-L-histidine.</text>
        <dbReference type="EC" id="2.7.13.3"/>
    </reaction>
</comment>
<dbReference type="SUPFAM" id="SSF158472">
    <property type="entry name" value="HAMP domain-like"/>
    <property type="match status" value="1"/>
</dbReference>
<dbReference type="PROSITE" id="PS50109">
    <property type="entry name" value="HIS_KIN"/>
    <property type="match status" value="1"/>
</dbReference>
<comment type="caution">
    <text evidence="15">The sequence shown here is derived from an EMBL/GenBank/DDBJ whole genome shotgun (WGS) entry which is preliminary data.</text>
</comment>
<keyword evidence="8 12" id="KW-1133">Transmembrane helix</keyword>
<keyword evidence="7 15" id="KW-0418">Kinase</keyword>
<dbReference type="InterPro" id="IPR047669">
    <property type="entry name" value="MtrAB_MtrB"/>
</dbReference>
<keyword evidence="6 12" id="KW-0812">Transmembrane</keyword>
<dbReference type="NCBIfam" id="NF040691">
    <property type="entry name" value="MtrAB_MtrB"/>
    <property type="match status" value="1"/>
</dbReference>
<dbReference type="PROSITE" id="PS50885">
    <property type="entry name" value="HAMP"/>
    <property type="match status" value="1"/>
</dbReference>
<dbReference type="InterPro" id="IPR003594">
    <property type="entry name" value="HATPase_dom"/>
</dbReference>
<dbReference type="Gene3D" id="1.10.287.130">
    <property type="match status" value="1"/>
</dbReference>
<evidence type="ECO:0000256" key="2">
    <source>
        <dbReference type="ARBA" id="ARBA00004236"/>
    </source>
</evidence>
<dbReference type="Gene3D" id="6.10.340.10">
    <property type="match status" value="1"/>
</dbReference>
<evidence type="ECO:0000256" key="10">
    <source>
        <dbReference type="ARBA" id="ARBA00023136"/>
    </source>
</evidence>
<evidence type="ECO:0000256" key="6">
    <source>
        <dbReference type="ARBA" id="ARBA00022692"/>
    </source>
</evidence>